<evidence type="ECO:0000313" key="3">
    <source>
        <dbReference type="Proteomes" id="UP001151760"/>
    </source>
</evidence>
<protein>
    <submittedName>
        <fullName evidence="2">Uncharacterized protein</fullName>
    </submittedName>
</protein>
<gene>
    <name evidence="2" type="ORF">Tco_0941929</name>
</gene>
<feature type="non-terminal residue" evidence="2">
    <location>
        <position position="1"/>
    </location>
</feature>
<organism evidence="2 3">
    <name type="scientific">Tanacetum coccineum</name>
    <dbReference type="NCBI Taxonomy" id="301880"/>
    <lineage>
        <taxon>Eukaryota</taxon>
        <taxon>Viridiplantae</taxon>
        <taxon>Streptophyta</taxon>
        <taxon>Embryophyta</taxon>
        <taxon>Tracheophyta</taxon>
        <taxon>Spermatophyta</taxon>
        <taxon>Magnoliopsida</taxon>
        <taxon>eudicotyledons</taxon>
        <taxon>Gunneridae</taxon>
        <taxon>Pentapetalae</taxon>
        <taxon>asterids</taxon>
        <taxon>campanulids</taxon>
        <taxon>Asterales</taxon>
        <taxon>Asteraceae</taxon>
        <taxon>Asteroideae</taxon>
        <taxon>Anthemideae</taxon>
        <taxon>Anthemidinae</taxon>
        <taxon>Tanacetum</taxon>
    </lineage>
</organism>
<proteinExistence type="predicted"/>
<sequence>GYDGDGGVLMAEQRGCGDDGDGGSDGGQKDGGATGGGSEGGAGGGGSWRDRDDVVKVAAVVAWCSVGDDSGCEMKVEVVARKWPDSGDGVGIIKRGRSVVCVG</sequence>
<reference evidence="2" key="1">
    <citation type="journal article" date="2022" name="Int. J. Mol. Sci.">
        <title>Draft Genome of Tanacetum Coccineum: Genomic Comparison of Closely Related Tanacetum-Family Plants.</title>
        <authorList>
            <person name="Yamashiro T."/>
            <person name="Shiraishi A."/>
            <person name="Nakayama K."/>
            <person name="Satake H."/>
        </authorList>
    </citation>
    <scope>NUCLEOTIDE SEQUENCE</scope>
</reference>
<feature type="region of interest" description="Disordered" evidence="1">
    <location>
        <begin position="1"/>
        <end position="49"/>
    </location>
</feature>
<name>A0ABQ5DT85_9ASTR</name>
<evidence type="ECO:0000256" key="1">
    <source>
        <dbReference type="SAM" id="MobiDB-lite"/>
    </source>
</evidence>
<comment type="caution">
    <text evidence="2">The sequence shown here is derived from an EMBL/GenBank/DDBJ whole genome shotgun (WGS) entry which is preliminary data.</text>
</comment>
<evidence type="ECO:0000313" key="2">
    <source>
        <dbReference type="EMBL" id="GJT42064.1"/>
    </source>
</evidence>
<feature type="compositionally biased region" description="Gly residues" evidence="1">
    <location>
        <begin position="23"/>
        <end position="47"/>
    </location>
</feature>
<dbReference type="EMBL" id="BQNB010015613">
    <property type="protein sequence ID" value="GJT42064.1"/>
    <property type="molecule type" value="Genomic_DNA"/>
</dbReference>
<keyword evidence="3" id="KW-1185">Reference proteome</keyword>
<accession>A0ABQ5DT85</accession>
<dbReference type="Proteomes" id="UP001151760">
    <property type="component" value="Unassembled WGS sequence"/>
</dbReference>
<reference evidence="2" key="2">
    <citation type="submission" date="2022-01" db="EMBL/GenBank/DDBJ databases">
        <authorList>
            <person name="Yamashiro T."/>
            <person name="Shiraishi A."/>
            <person name="Satake H."/>
            <person name="Nakayama K."/>
        </authorList>
    </citation>
    <scope>NUCLEOTIDE SEQUENCE</scope>
</reference>